<dbReference type="EMBL" id="BARV01004213">
    <property type="protein sequence ID" value="GAI16470.1"/>
    <property type="molecule type" value="Genomic_DNA"/>
</dbReference>
<comment type="caution">
    <text evidence="1">The sequence shown here is derived from an EMBL/GenBank/DDBJ whole genome shotgun (WGS) entry which is preliminary data.</text>
</comment>
<accession>X1MP88</accession>
<evidence type="ECO:0000313" key="1">
    <source>
        <dbReference type="EMBL" id="GAI16470.1"/>
    </source>
</evidence>
<name>X1MP88_9ZZZZ</name>
<gene>
    <name evidence="1" type="ORF">S06H3_09513</name>
</gene>
<sequence>MIVAEQKPLAEIRQMITPYQRVLILGCGTCMTVCNAGGEREVSF</sequence>
<dbReference type="AlphaFoldDB" id="X1MP88"/>
<protein>
    <submittedName>
        <fullName evidence="1">Uncharacterized protein</fullName>
    </submittedName>
</protein>
<feature type="non-terminal residue" evidence="1">
    <location>
        <position position="44"/>
    </location>
</feature>
<organism evidence="1">
    <name type="scientific">marine sediment metagenome</name>
    <dbReference type="NCBI Taxonomy" id="412755"/>
    <lineage>
        <taxon>unclassified sequences</taxon>
        <taxon>metagenomes</taxon>
        <taxon>ecological metagenomes</taxon>
    </lineage>
</organism>
<reference evidence="1" key="1">
    <citation type="journal article" date="2014" name="Front. Microbiol.">
        <title>High frequency of phylogenetically diverse reductive dehalogenase-homologous genes in deep subseafloor sedimentary metagenomes.</title>
        <authorList>
            <person name="Kawai M."/>
            <person name="Futagami T."/>
            <person name="Toyoda A."/>
            <person name="Takaki Y."/>
            <person name="Nishi S."/>
            <person name="Hori S."/>
            <person name="Arai W."/>
            <person name="Tsubouchi T."/>
            <person name="Morono Y."/>
            <person name="Uchiyama I."/>
            <person name="Ito T."/>
            <person name="Fujiyama A."/>
            <person name="Inagaki F."/>
            <person name="Takami H."/>
        </authorList>
    </citation>
    <scope>NUCLEOTIDE SEQUENCE</scope>
    <source>
        <strain evidence="1">Expedition CK06-06</strain>
    </source>
</reference>
<proteinExistence type="predicted"/>